<reference evidence="4" key="1">
    <citation type="journal article" date="2020" name="Stud. Mycol.">
        <title>101 Dothideomycetes genomes: a test case for predicting lifestyles and emergence of pathogens.</title>
        <authorList>
            <person name="Haridas S."/>
            <person name="Albert R."/>
            <person name="Binder M."/>
            <person name="Bloem J."/>
            <person name="Labutti K."/>
            <person name="Salamov A."/>
            <person name="Andreopoulos B."/>
            <person name="Baker S."/>
            <person name="Barry K."/>
            <person name="Bills G."/>
            <person name="Bluhm B."/>
            <person name="Cannon C."/>
            <person name="Castanera R."/>
            <person name="Culley D."/>
            <person name="Daum C."/>
            <person name="Ezra D."/>
            <person name="Gonzalez J."/>
            <person name="Henrissat B."/>
            <person name="Kuo A."/>
            <person name="Liang C."/>
            <person name="Lipzen A."/>
            <person name="Lutzoni F."/>
            <person name="Magnuson J."/>
            <person name="Mondo S."/>
            <person name="Nolan M."/>
            <person name="Ohm R."/>
            <person name="Pangilinan J."/>
            <person name="Park H.-J."/>
            <person name="Ramirez L."/>
            <person name="Alfaro M."/>
            <person name="Sun H."/>
            <person name="Tritt A."/>
            <person name="Yoshinaga Y."/>
            <person name="Zwiers L.-H."/>
            <person name="Turgeon B."/>
            <person name="Goodwin S."/>
            <person name="Spatafora J."/>
            <person name="Crous P."/>
            <person name="Grigoriev I."/>
        </authorList>
    </citation>
    <scope>NUCLEOTIDE SEQUENCE</scope>
    <source>
        <strain evidence="4">CBS 122368</strain>
    </source>
</reference>
<dbReference type="Gene3D" id="3.90.1300.10">
    <property type="entry name" value="Amidase signature (AS) domain"/>
    <property type="match status" value="1"/>
</dbReference>
<dbReference type="GeneID" id="54576619"/>
<evidence type="ECO:0000256" key="2">
    <source>
        <dbReference type="ARBA" id="ARBA00022801"/>
    </source>
</evidence>
<dbReference type="SUPFAM" id="SSF75304">
    <property type="entry name" value="Amidase signature (AS) enzymes"/>
    <property type="match status" value="1"/>
</dbReference>
<evidence type="ECO:0000256" key="1">
    <source>
        <dbReference type="ARBA" id="ARBA00009199"/>
    </source>
</evidence>
<dbReference type="AlphaFoldDB" id="A0A6A6IQV6"/>
<dbReference type="OrthoDB" id="3926807at2759"/>
<gene>
    <name evidence="4" type="ORF">BU26DRAFT_419237</name>
</gene>
<comment type="similarity">
    <text evidence="1">Belongs to the amidase family.</text>
</comment>
<organism evidence="4 5">
    <name type="scientific">Trematosphaeria pertusa</name>
    <dbReference type="NCBI Taxonomy" id="390896"/>
    <lineage>
        <taxon>Eukaryota</taxon>
        <taxon>Fungi</taxon>
        <taxon>Dikarya</taxon>
        <taxon>Ascomycota</taxon>
        <taxon>Pezizomycotina</taxon>
        <taxon>Dothideomycetes</taxon>
        <taxon>Pleosporomycetidae</taxon>
        <taxon>Pleosporales</taxon>
        <taxon>Massarineae</taxon>
        <taxon>Trematosphaeriaceae</taxon>
        <taxon>Trematosphaeria</taxon>
    </lineage>
</organism>
<dbReference type="PIRSF" id="PIRSF001221">
    <property type="entry name" value="Amidase_fungi"/>
    <property type="match status" value="1"/>
</dbReference>
<dbReference type="InterPro" id="IPR036928">
    <property type="entry name" value="AS_sf"/>
</dbReference>
<keyword evidence="2" id="KW-0378">Hydrolase</keyword>
<name>A0A6A6IQV6_9PLEO</name>
<feature type="domain" description="Amidase" evidence="3">
    <location>
        <begin position="79"/>
        <end position="547"/>
    </location>
</feature>
<dbReference type="EMBL" id="ML987191">
    <property type="protein sequence ID" value="KAF2252756.1"/>
    <property type="molecule type" value="Genomic_DNA"/>
</dbReference>
<evidence type="ECO:0000313" key="4">
    <source>
        <dbReference type="EMBL" id="KAF2252756.1"/>
    </source>
</evidence>
<dbReference type="RefSeq" id="XP_033687760.1">
    <property type="nucleotide sequence ID" value="XM_033823289.1"/>
</dbReference>
<dbReference type="PANTHER" id="PTHR46072:SF2">
    <property type="entry name" value="AMIDASE (EUROFUNG)"/>
    <property type="match status" value="1"/>
</dbReference>
<evidence type="ECO:0000313" key="5">
    <source>
        <dbReference type="Proteomes" id="UP000800094"/>
    </source>
</evidence>
<evidence type="ECO:0000259" key="3">
    <source>
        <dbReference type="Pfam" id="PF01425"/>
    </source>
</evidence>
<dbReference type="Pfam" id="PF01425">
    <property type="entry name" value="Amidase"/>
    <property type="match status" value="1"/>
</dbReference>
<protein>
    <submittedName>
        <fullName evidence="4">Putative general amidase GmdA</fullName>
    </submittedName>
</protein>
<dbReference type="GO" id="GO:0016787">
    <property type="term" value="F:hydrolase activity"/>
    <property type="evidence" value="ECO:0007669"/>
    <property type="project" value="UniProtKB-KW"/>
</dbReference>
<keyword evidence="5" id="KW-1185">Reference proteome</keyword>
<dbReference type="InterPro" id="IPR023631">
    <property type="entry name" value="Amidase_dom"/>
</dbReference>
<sequence length="563" mass="62187">MPHNGQDWRSIAGTKRNSLLASISLAWRFREDEVPPPMRLKDVTAFITRFLTPLEQQITDATVPSILENIQSFNWSAVEVARAFCHRAALAHQLTRCLSEVFFEEAIQRAEELDTILRTTGRTVGPLHGLPVSLKDRFHVKDIDSACGYVSWIGNCKSKEDEGILVQRLRQAGAVLFVKSNVPMSMLIGETTNNIIGSTINPYNRSLSAGGACGGEAALLALKGSPIGWGTDIAGSIRIPCAFTNLYGIRPSFGRLSATGLADNLPGLPTAASVIGPMTPDLDSLSLLMRWAIGLNAWQDDHLVVDIPWKEDVFTSTRNRISQPGRSNGSLVFAVMGCDNEVFPHPPVQRAMAMVTAALTQRGYEVIDWKPPPHCPAADVLFQILGSTAGHSVRLAVQASGEPPVPQLTDLFSNDSSPLPTSEFWKLCAWRERYQAQYHEYWKSTRQLTTCKRLVDGVILPVAPHAAPPEGSFKYYAYSAIPNVLDYSAGTVPVTFADRFVDHEVYQYVPMNDRDRANWRLYDKDLFDGSPVGVQIMGQRFQEEKVLAMMAAVRDALQQYLPA</sequence>
<accession>A0A6A6IQV6</accession>
<proteinExistence type="inferred from homology"/>
<dbReference type="Proteomes" id="UP000800094">
    <property type="component" value="Unassembled WGS sequence"/>
</dbReference>
<dbReference type="PANTHER" id="PTHR46072">
    <property type="entry name" value="AMIDASE-RELATED-RELATED"/>
    <property type="match status" value="1"/>
</dbReference>